<proteinExistence type="predicted"/>
<evidence type="ECO:0000313" key="3">
    <source>
        <dbReference type="Proteomes" id="UP000199400"/>
    </source>
</evidence>
<dbReference type="EMBL" id="FOMX01000029">
    <property type="protein sequence ID" value="SFF11005.1"/>
    <property type="molecule type" value="Genomic_DNA"/>
</dbReference>
<keyword evidence="3" id="KW-1185">Reference proteome</keyword>
<reference evidence="3" key="1">
    <citation type="submission" date="2016-10" db="EMBL/GenBank/DDBJ databases">
        <authorList>
            <person name="Varghese N."/>
            <person name="Submissions S."/>
        </authorList>
    </citation>
    <scope>NUCLEOTIDE SEQUENCE [LARGE SCALE GENOMIC DNA]</scope>
    <source>
        <strain evidence="3">ATCC 25963</strain>
    </source>
</reference>
<protein>
    <submittedName>
        <fullName evidence="2">Uncharacterized protein</fullName>
    </submittedName>
</protein>
<evidence type="ECO:0000256" key="1">
    <source>
        <dbReference type="SAM" id="MobiDB-lite"/>
    </source>
</evidence>
<dbReference type="RefSeq" id="WP_096332340.1">
    <property type="nucleotide sequence ID" value="NZ_FOMX01000029.1"/>
</dbReference>
<evidence type="ECO:0000313" key="2">
    <source>
        <dbReference type="EMBL" id="SFF11005.1"/>
    </source>
</evidence>
<accession>A0A1I2G029</accession>
<sequence length="160" mass="17336">MSHIKADNIALMQIVCNVVERTAVLSALEVAQPNTSTDLQLGAAISTAPSPTFEGHPVICWDTYKGCMRLQFLIPMHIVVPSHTIGGGLRVVPEGSNVFAIEFVDTQTTYPQCDFEVRAISPEGTLSTTRMKVILLPMPTPPGRPFTSPTPHRLTKALSP</sequence>
<feature type="region of interest" description="Disordered" evidence="1">
    <location>
        <begin position="139"/>
        <end position="160"/>
    </location>
</feature>
<dbReference type="Proteomes" id="UP000199400">
    <property type="component" value="Unassembled WGS sequence"/>
</dbReference>
<gene>
    <name evidence="2" type="ORF">SAMN02745121_06984</name>
</gene>
<dbReference type="AlphaFoldDB" id="A0A1I2G029"/>
<name>A0A1I2G029_9BACT</name>
<organism evidence="2 3">
    <name type="scientific">Nannocystis exedens</name>
    <dbReference type="NCBI Taxonomy" id="54"/>
    <lineage>
        <taxon>Bacteria</taxon>
        <taxon>Pseudomonadati</taxon>
        <taxon>Myxococcota</taxon>
        <taxon>Polyangia</taxon>
        <taxon>Nannocystales</taxon>
        <taxon>Nannocystaceae</taxon>
        <taxon>Nannocystis</taxon>
    </lineage>
</organism>